<dbReference type="Pfam" id="PF19354">
    <property type="entry name" value="DUF5931"/>
    <property type="match status" value="1"/>
</dbReference>
<feature type="domain" description="Histidine kinase/HSP90-like ATPase" evidence="5">
    <location>
        <begin position="307"/>
        <end position="402"/>
    </location>
</feature>
<keyword evidence="4" id="KW-0472">Membrane</keyword>
<feature type="transmembrane region" description="Helical" evidence="4">
    <location>
        <begin position="148"/>
        <end position="164"/>
    </location>
</feature>
<dbReference type="InterPro" id="IPR050482">
    <property type="entry name" value="Sensor_HK_TwoCompSys"/>
</dbReference>
<feature type="transmembrane region" description="Helical" evidence="4">
    <location>
        <begin position="69"/>
        <end position="87"/>
    </location>
</feature>
<comment type="caution">
    <text evidence="7">The sequence shown here is derived from an EMBL/GenBank/DDBJ whole genome shotgun (WGS) entry which is preliminary data.</text>
</comment>
<evidence type="ECO:0000256" key="3">
    <source>
        <dbReference type="ARBA" id="ARBA00023012"/>
    </source>
</evidence>
<keyword evidence="1" id="KW-0808">Transferase</keyword>
<evidence type="ECO:0008006" key="9">
    <source>
        <dbReference type="Google" id="ProtNLM"/>
    </source>
</evidence>
<gene>
    <name evidence="7" type="ORF">N798_16080</name>
</gene>
<dbReference type="PANTHER" id="PTHR24421">
    <property type="entry name" value="NITRATE/NITRITE SENSOR PROTEIN NARX-RELATED"/>
    <property type="match status" value="1"/>
</dbReference>
<feature type="transmembrane region" description="Helical" evidence="4">
    <location>
        <begin position="94"/>
        <end position="113"/>
    </location>
</feature>
<protein>
    <recommendedName>
        <fullName evidence="9">Histidine kinase</fullName>
    </recommendedName>
</protein>
<reference evidence="7 8" key="1">
    <citation type="submission" date="2013-08" db="EMBL/GenBank/DDBJ databases">
        <title>The genome sequence of Knoellia flava.</title>
        <authorList>
            <person name="Zhu W."/>
            <person name="Wang G."/>
        </authorList>
    </citation>
    <scope>NUCLEOTIDE SEQUENCE [LARGE SCALE GENOMIC DNA]</scope>
    <source>
        <strain evidence="7 8">TL1</strain>
    </source>
</reference>
<feature type="domain" description="DUF5931" evidence="6">
    <location>
        <begin position="41"/>
        <end position="192"/>
    </location>
</feature>
<dbReference type="SUPFAM" id="SSF55874">
    <property type="entry name" value="ATPase domain of HSP90 chaperone/DNA topoisomerase II/histidine kinase"/>
    <property type="match status" value="1"/>
</dbReference>
<evidence type="ECO:0000313" key="7">
    <source>
        <dbReference type="EMBL" id="KGN29006.1"/>
    </source>
</evidence>
<dbReference type="InterPro" id="IPR003594">
    <property type="entry name" value="HATPase_dom"/>
</dbReference>
<evidence type="ECO:0000313" key="8">
    <source>
        <dbReference type="Proteomes" id="UP000029990"/>
    </source>
</evidence>
<evidence type="ECO:0000259" key="5">
    <source>
        <dbReference type="Pfam" id="PF02518"/>
    </source>
</evidence>
<organism evidence="7 8">
    <name type="scientific">Knoellia flava TL1</name>
    <dbReference type="NCBI Taxonomy" id="1385518"/>
    <lineage>
        <taxon>Bacteria</taxon>
        <taxon>Bacillati</taxon>
        <taxon>Actinomycetota</taxon>
        <taxon>Actinomycetes</taxon>
        <taxon>Micrococcales</taxon>
        <taxon>Intrasporangiaceae</taxon>
        <taxon>Knoellia</taxon>
    </lineage>
</organism>
<keyword evidence="4" id="KW-0812">Transmembrane</keyword>
<keyword evidence="3" id="KW-0902">Two-component regulatory system</keyword>
<sequence length="405" mass="43191">MVPTSSVPADPGPRRGALFGVTRTSVRTGRAEPVIVEAFSRGLDVFRPAAALYAGILVWNRHETMPRPWVAFTVIAVLMGFSLLLLVYRRRTTWLLGVEVALAVGGIFATLLADRPEDVVGGTLTLPTFWAAGCVVGAAVLHGRKGGLVVAGIIAAADLIEIRTPNGGTWHNIFLLFLLGGLIGLAVDLGRAGLHRYEQVVAERERLRERERLARVVHDGVLQTLAFIHRRGDEMGGQGAELGALAADQERALRRLVAQDVVGPRLAASVEGEIRRDLRLLLGAHEGERVSVSLPGGPVPLEQDRAEELDAAVSAALDNVSRHAGDDARAWLLLEDHGDTVTVTVRDNGVGAEPAHLLSASERGRLGVSQSIVARVRDLGGTTDVITRPGAGCRVVITVPRKEPA</sequence>
<keyword evidence="4" id="KW-1133">Transmembrane helix</keyword>
<feature type="transmembrane region" description="Helical" evidence="4">
    <location>
        <begin position="119"/>
        <end position="141"/>
    </location>
</feature>
<dbReference type="Pfam" id="PF02518">
    <property type="entry name" value="HATPase_c"/>
    <property type="match status" value="1"/>
</dbReference>
<proteinExistence type="predicted"/>
<keyword evidence="2" id="KW-0418">Kinase</keyword>
<name>A0ABR4XAL7_9MICO</name>
<dbReference type="InterPro" id="IPR045975">
    <property type="entry name" value="DUF5931"/>
</dbReference>
<evidence type="ECO:0000256" key="4">
    <source>
        <dbReference type="SAM" id="Phobius"/>
    </source>
</evidence>
<evidence type="ECO:0000259" key="6">
    <source>
        <dbReference type="Pfam" id="PF19354"/>
    </source>
</evidence>
<dbReference type="NCBIfam" id="NF047322">
    <property type="entry name" value="HK_morpho_MacS"/>
    <property type="match status" value="1"/>
</dbReference>
<dbReference type="Proteomes" id="UP000029990">
    <property type="component" value="Unassembled WGS sequence"/>
</dbReference>
<dbReference type="EMBL" id="AVPI01000068">
    <property type="protein sequence ID" value="KGN29006.1"/>
    <property type="molecule type" value="Genomic_DNA"/>
</dbReference>
<dbReference type="PANTHER" id="PTHR24421:SF61">
    <property type="entry name" value="OXYGEN SENSOR HISTIDINE KINASE NREB"/>
    <property type="match status" value="1"/>
</dbReference>
<feature type="transmembrane region" description="Helical" evidence="4">
    <location>
        <begin position="170"/>
        <end position="189"/>
    </location>
</feature>
<accession>A0ABR4XAL7</accession>
<evidence type="ECO:0000256" key="1">
    <source>
        <dbReference type="ARBA" id="ARBA00022679"/>
    </source>
</evidence>
<keyword evidence="8" id="KW-1185">Reference proteome</keyword>
<dbReference type="Gene3D" id="3.30.565.10">
    <property type="entry name" value="Histidine kinase-like ATPase, C-terminal domain"/>
    <property type="match status" value="1"/>
</dbReference>
<dbReference type="InterPro" id="IPR036890">
    <property type="entry name" value="HATPase_C_sf"/>
</dbReference>
<evidence type="ECO:0000256" key="2">
    <source>
        <dbReference type="ARBA" id="ARBA00022777"/>
    </source>
</evidence>